<evidence type="ECO:0000259" key="5">
    <source>
        <dbReference type="PROSITE" id="PS50109"/>
    </source>
</evidence>
<keyword evidence="7" id="KW-1185">Reference proteome</keyword>
<name>A0A1C3REA0_9PROT</name>
<sequence>MDFDLFKKENEIIKVAETALEKGHFDEDSQKQFQSLLGEYKKLSKHAKRLINLSDRNELKLRDAGEEIKRQKKELERRQEELVQAEKMASLGQLVTGVAHELNTPLGIILTSSSSLRSETNHLNQLIQNAKAKKSDVARYMVSAQETCDLLERHSQSASELISSFKAVSVDQAIDDKRDIELRAYVKSIVRSLKPVLTGHNVQVIFQNSPVAIPITTYPGPLSQVITNLVLNAYKHGFEEGRLKGMIEISLKTGDEIELSVCDNGKGIAAEVQGKIFDPFITTARDSGGTGLGLHIVHNIVFSKLQGHIKVEQPKNEMGCRFVIALPKALKEE</sequence>
<dbReference type="InterPro" id="IPR036097">
    <property type="entry name" value="HisK_dim/P_sf"/>
</dbReference>
<reference evidence="6 7" key="1">
    <citation type="submission" date="2016-07" db="EMBL/GenBank/DDBJ databases">
        <authorList>
            <person name="Lefevre C.T."/>
        </authorList>
    </citation>
    <scope>NUCLEOTIDE SEQUENCE [LARGE SCALE GENOMIC DNA]</scope>
    <source>
        <strain evidence="6">PR1</strain>
    </source>
</reference>
<dbReference type="Pfam" id="PF02518">
    <property type="entry name" value="HATPase_c"/>
    <property type="match status" value="1"/>
</dbReference>
<dbReference type="EMBL" id="FLYE01000002">
    <property type="protein sequence ID" value="SCA55554.1"/>
    <property type="molecule type" value="Genomic_DNA"/>
</dbReference>
<dbReference type="SUPFAM" id="SSF55874">
    <property type="entry name" value="ATPase domain of HSP90 chaperone/DNA topoisomerase II/histidine kinase"/>
    <property type="match status" value="1"/>
</dbReference>
<dbReference type="PRINTS" id="PR00344">
    <property type="entry name" value="BCTRLSENSOR"/>
</dbReference>
<keyword evidence="6" id="KW-0808">Transferase</keyword>
<organism evidence="6 7">
    <name type="scientific">Candidatus Terasakiella magnetica</name>
    <dbReference type="NCBI Taxonomy" id="1867952"/>
    <lineage>
        <taxon>Bacteria</taxon>
        <taxon>Pseudomonadati</taxon>
        <taxon>Pseudomonadota</taxon>
        <taxon>Alphaproteobacteria</taxon>
        <taxon>Rhodospirillales</taxon>
        <taxon>Terasakiellaceae</taxon>
        <taxon>Terasakiella</taxon>
    </lineage>
</organism>
<gene>
    <name evidence="6" type="ORF">MTBPR1_100195</name>
</gene>
<proteinExistence type="predicted"/>
<dbReference type="InterPro" id="IPR004358">
    <property type="entry name" value="Sig_transdc_His_kin-like_C"/>
</dbReference>
<dbReference type="Gene3D" id="3.30.565.10">
    <property type="entry name" value="Histidine kinase-like ATPase, C-terminal domain"/>
    <property type="match status" value="1"/>
</dbReference>
<keyword evidence="3" id="KW-0597">Phosphoprotein</keyword>
<evidence type="ECO:0000256" key="2">
    <source>
        <dbReference type="ARBA" id="ARBA00012438"/>
    </source>
</evidence>
<dbReference type="PROSITE" id="PS50109">
    <property type="entry name" value="HIS_KIN"/>
    <property type="match status" value="1"/>
</dbReference>
<dbReference type="OrthoDB" id="7818322at2"/>
<evidence type="ECO:0000256" key="3">
    <source>
        <dbReference type="ARBA" id="ARBA00022553"/>
    </source>
</evidence>
<dbReference type="EC" id="2.7.13.3" evidence="2"/>
<feature type="coiled-coil region" evidence="4">
    <location>
        <begin position="54"/>
        <end position="88"/>
    </location>
</feature>
<dbReference type="GO" id="GO:0000155">
    <property type="term" value="F:phosphorelay sensor kinase activity"/>
    <property type="evidence" value="ECO:0007669"/>
    <property type="project" value="InterPro"/>
</dbReference>
<dbReference type="InterPro" id="IPR036890">
    <property type="entry name" value="HATPase_C_sf"/>
</dbReference>
<dbReference type="SUPFAM" id="SSF47384">
    <property type="entry name" value="Homodimeric domain of signal transducing histidine kinase"/>
    <property type="match status" value="1"/>
</dbReference>
<comment type="catalytic activity">
    <reaction evidence="1">
        <text>ATP + protein L-histidine = ADP + protein N-phospho-L-histidine.</text>
        <dbReference type="EC" id="2.7.13.3"/>
    </reaction>
</comment>
<keyword evidence="4" id="KW-0175">Coiled coil</keyword>
<dbReference type="PANTHER" id="PTHR43065:SF47">
    <property type="match status" value="1"/>
</dbReference>
<dbReference type="InterPro" id="IPR003594">
    <property type="entry name" value="HATPase_dom"/>
</dbReference>
<dbReference type="SMART" id="SM00387">
    <property type="entry name" value="HATPase_c"/>
    <property type="match status" value="1"/>
</dbReference>
<dbReference type="STRING" id="1867952.MTBPR1_100195"/>
<keyword evidence="6" id="KW-0418">Kinase</keyword>
<dbReference type="InterPro" id="IPR003661">
    <property type="entry name" value="HisK_dim/P_dom"/>
</dbReference>
<dbReference type="Proteomes" id="UP000231658">
    <property type="component" value="Unassembled WGS sequence"/>
</dbReference>
<dbReference type="RefSeq" id="WP_069186260.1">
    <property type="nucleotide sequence ID" value="NZ_FLYE01000002.1"/>
</dbReference>
<dbReference type="PANTHER" id="PTHR43065">
    <property type="entry name" value="SENSOR HISTIDINE KINASE"/>
    <property type="match status" value="1"/>
</dbReference>
<evidence type="ECO:0000256" key="1">
    <source>
        <dbReference type="ARBA" id="ARBA00000085"/>
    </source>
</evidence>
<protein>
    <recommendedName>
        <fullName evidence="2">histidine kinase</fullName>
        <ecNumber evidence="2">2.7.13.3</ecNumber>
    </recommendedName>
</protein>
<dbReference type="InterPro" id="IPR005467">
    <property type="entry name" value="His_kinase_dom"/>
</dbReference>
<evidence type="ECO:0000313" key="6">
    <source>
        <dbReference type="EMBL" id="SCA55554.1"/>
    </source>
</evidence>
<dbReference type="Gene3D" id="1.10.287.130">
    <property type="match status" value="1"/>
</dbReference>
<dbReference type="CDD" id="cd00082">
    <property type="entry name" value="HisKA"/>
    <property type="match status" value="1"/>
</dbReference>
<evidence type="ECO:0000256" key="4">
    <source>
        <dbReference type="SAM" id="Coils"/>
    </source>
</evidence>
<dbReference type="AlphaFoldDB" id="A0A1C3REA0"/>
<evidence type="ECO:0000313" key="7">
    <source>
        <dbReference type="Proteomes" id="UP000231658"/>
    </source>
</evidence>
<accession>A0A1C3REA0</accession>
<feature type="domain" description="Histidine kinase" evidence="5">
    <location>
        <begin position="97"/>
        <end position="330"/>
    </location>
</feature>